<organism evidence="8 9">
    <name type="scientific">Alkaliphilus serpentinus</name>
    <dbReference type="NCBI Taxonomy" id="1482731"/>
    <lineage>
        <taxon>Bacteria</taxon>
        <taxon>Bacillati</taxon>
        <taxon>Bacillota</taxon>
        <taxon>Clostridia</taxon>
        <taxon>Peptostreptococcales</taxon>
        <taxon>Natronincolaceae</taxon>
        <taxon>Alkaliphilus</taxon>
    </lineage>
</organism>
<name>A0A833HQJ4_9FIRM</name>
<dbReference type="OrthoDB" id="9809084at2"/>
<dbReference type="InterPro" id="IPR008189">
    <property type="entry name" value="rRNA_ssu_MeTfrase_I"/>
</dbReference>
<evidence type="ECO:0000256" key="1">
    <source>
        <dbReference type="ARBA" id="ARBA00022490"/>
    </source>
</evidence>
<dbReference type="PANTHER" id="PTHR46111">
    <property type="entry name" value="RIBOSOMAL RNA SMALL SUBUNIT METHYLTRANSFERASE I"/>
    <property type="match status" value="1"/>
</dbReference>
<evidence type="ECO:0000313" key="8">
    <source>
        <dbReference type="EMBL" id="KAB3531815.1"/>
    </source>
</evidence>
<dbReference type="GO" id="GO:0005737">
    <property type="term" value="C:cytoplasm"/>
    <property type="evidence" value="ECO:0007669"/>
    <property type="project" value="UniProtKB-SubCell"/>
</dbReference>
<keyword evidence="4 6" id="KW-0808">Transferase</keyword>
<comment type="similarity">
    <text evidence="6">Belongs to the methyltransferase superfamily. RsmI family.</text>
</comment>
<dbReference type="InterPro" id="IPR014776">
    <property type="entry name" value="4pyrrole_Mease_sub2"/>
</dbReference>
<dbReference type="EMBL" id="WBZB01000012">
    <property type="protein sequence ID" value="KAB3531815.1"/>
    <property type="molecule type" value="Genomic_DNA"/>
</dbReference>
<keyword evidence="9" id="KW-1185">Reference proteome</keyword>
<dbReference type="EC" id="2.1.1.198" evidence="6"/>
<evidence type="ECO:0000256" key="3">
    <source>
        <dbReference type="ARBA" id="ARBA00022603"/>
    </source>
</evidence>
<dbReference type="PANTHER" id="PTHR46111:SF1">
    <property type="entry name" value="RIBOSOMAL RNA SMALL SUBUNIT METHYLTRANSFERASE I"/>
    <property type="match status" value="1"/>
</dbReference>
<keyword evidence="2 6" id="KW-0698">rRNA processing</keyword>
<dbReference type="Gene3D" id="3.40.1010.10">
    <property type="entry name" value="Cobalt-precorrin-4 Transmethylase, Domain 1"/>
    <property type="match status" value="1"/>
</dbReference>
<proteinExistence type="inferred from homology"/>
<comment type="caution">
    <text evidence="8">The sequence shown here is derived from an EMBL/GenBank/DDBJ whole genome shotgun (WGS) entry which is preliminary data.</text>
</comment>
<dbReference type="Pfam" id="PF00590">
    <property type="entry name" value="TP_methylase"/>
    <property type="match status" value="1"/>
</dbReference>
<reference evidence="8 9" key="1">
    <citation type="submission" date="2019-10" db="EMBL/GenBank/DDBJ databases">
        <title>Alkaliphilus serpentinus sp. nov. and Alkaliphilus pronyensis sp. nov., two novel anaerobic alkaliphilic species isolated from the serpentinized-hosted hydrothermal field of the Prony Bay (New Caledonia).</title>
        <authorList>
            <person name="Postec A."/>
        </authorList>
    </citation>
    <scope>NUCLEOTIDE SEQUENCE [LARGE SCALE GENOMIC DNA]</scope>
    <source>
        <strain evidence="8 9">LacT</strain>
    </source>
</reference>
<dbReference type="FunFam" id="3.40.1010.10:FF:000002">
    <property type="entry name" value="Ribosomal RNA small subunit methyltransferase I"/>
    <property type="match status" value="1"/>
</dbReference>
<accession>A0A833HQJ4</accession>
<dbReference type="AlphaFoldDB" id="A0A833HQJ4"/>
<evidence type="ECO:0000256" key="2">
    <source>
        <dbReference type="ARBA" id="ARBA00022552"/>
    </source>
</evidence>
<dbReference type="InterPro" id="IPR000878">
    <property type="entry name" value="4pyrrol_Mease"/>
</dbReference>
<keyword evidence="5 6" id="KW-0949">S-adenosyl-L-methionine</keyword>
<evidence type="ECO:0000313" key="9">
    <source>
        <dbReference type="Proteomes" id="UP000465601"/>
    </source>
</evidence>
<dbReference type="InterPro" id="IPR014777">
    <property type="entry name" value="4pyrrole_Mease_sub1"/>
</dbReference>
<evidence type="ECO:0000259" key="7">
    <source>
        <dbReference type="Pfam" id="PF00590"/>
    </source>
</evidence>
<feature type="domain" description="Tetrapyrrole methylase" evidence="7">
    <location>
        <begin position="5"/>
        <end position="204"/>
    </location>
</feature>
<dbReference type="InterPro" id="IPR035996">
    <property type="entry name" value="4pyrrol_Methylase_sf"/>
</dbReference>
<gene>
    <name evidence="6 8" type="primary">rsmI</name>
    <name evidence="8" type="ORF">F8153_03605</name>
</gene>
<dbReference type="SUPFAM" id="SSF53790">
    <property type="entry name" value="Tetrapyrrole methylase"/>
    <property type="match status" value="1"/>
</dbReference>
<comment type="catalytic activity">
    <reaction evidence="6">
        <text>cytidine(1402) in 16S rRNA + S-adenosyl-L-methionine = 2'-O-methylcytidine(1402) in 16S rRNA + S-adenosyl-L-homocysteine + H(+)</text>
        <dbReference type="Rhea" id="RHEA:42924"/>
        <dbReference type="Rhea" id="RHEA-COMP:10285"/>
        <dbReference type="Rhea" id="RHEA-COMP:10286"/>
        <dbReference type="ChEBI" id="CHEBI:15378"/>
        <dbReference type="ChEBI" id="CHEBI:57856"/>
        <dbReference type="ChEBI" id="CHEBI:59789"/>
        <dbReference type="ChEBI" id="CHEBI:74495"/>
        <dbReference type="ChEBI" id="CHEBI:82748"/>
        <dbReference type="EC" id="2.1.1.198"/>
    </reaction>
</comment>
<dbReference type="HAMAP" id="MF_01877">
    <property type="entry name" value="16SrRNA_methyltr_I"/>
    <property type="match status" value="1"/>
</dbReference>
<dbReference type="CDD" id="cd11648">
    <property type="entry name" value="RsmI"/>
    <property type="match status" value="1"/>
</dbReference>
<keyword evidence="3 6" id="KW-0489">Methyltransferase</keyword>
<dbReference type="RefSeq" id="WP_151864995.1">
    <property type="nucleotide sequence ID" value="NZ_WBZB01000012.1"/>
</dbReference>
<comment type="function">
    <text evidence="6">Catalyzes the 2'-O-methylation of the ribose of cytidine 1402 (C1402) in 16S rRNA.</text>
</comment>
<dbReference type="NCBIfam" id="TIGR00096">
    <property type="entry name" value="16S rRNA (cytidine(1402)-2'-O)-methyltransferase"/>
    <property type="match status" value="1"/>
</dbReference>
<dbReference type="FunFam" id="3.30.950.10:FF:000002">
    <property type="entry name" value="Ribosomal RNA small subunit methyltransferase I"/>
    <property type="match status" value="1"/>
</dbReference>
<dbReference type="InterPro" id="IPR018063">
    <property type="entry name" value="SAM_MeTrfase_RsmI_CS"/>
</dbReference>
<evidence type="ECO:0000256" key="4">
    <source>
        <dbReference type="ARBA" id="ARBA00022679"/>
    </source>
</evidence>
<dbReference type="PROSITE" id="PS01296">
    <property type="entry name" value="RSMI"/>
    <property type="match status" value="1"/>
</dbReference>
<evidence type="ECO:0000256" key="5">
    <source>
        <dbReference type="ARBA" id="ARBA00022691"/>
    </source>
</evidence>
<evidence type="ECO:0000256" key="6">
    <source>
        <dbReference type="HAMAP-Rule" id="MF_01877"/>
    </source>
</evidence>
<dbReference type="Gene3D" id="3.30.950.10">
    <property type="entry name" value="Methyltransferase, Cobalt-precorrin-4 Transmethylase, Domain 2"/>
    <property type="match status" value="1"/>
</dbReference>
<dbReference type="PIRSF" id="PIRSF005917">
    <property type="entry name" value="MTase_YraL"/>
    <property type="match status" value="1"/>
</dbReference>
<dbReference type="Proteomes" id="UP000465601">
    <property type="component" value="Unassembled WGS sequence"/>
</dbReference>
<comment type="subcellular location">
    <subcellularLocation>
        <location evidence="6">Cytoplasm</location>
    </subcellularLocation>
</comment>
<keyword evidence="1 6" id="KW-0963">Cytoplasm</keyword>
<sequence length="278" mass="31467">MDRGKLFICPTPIGNLEDITLRVLRILKEVDYIAAEDTRHTLKLLNHFEISKPLSSYHEHNKTKKGEAILQDLLQGKTIALVSDAGLPGISDPGADIIKDCVENGIPFEVLPGASAGILALVASGLDTTRFSFEGFIPREKKRRRERLEKIKKDDRTLIFYEAPHRIIDTLKDMMGVLGNRKVALGRELTKKYEEYIRGTAEELLNHFQTHSPKGEFVIVCEGASEEELEVDNHLDITIKEQLQQMIDSGIDKKEAVKEVAKLRRLPKREVYQEAIDL</sequence>
<protein>
    <recommendedName>
        <fullName evidence="6">Ribosomal RNA small subunit methyltransferase I</fullName>
        <ecNumber evidence="6">2.1.1.198</ecNumber>
    </recommendedName>
    <alternativeName>
        <fullName evidence="6">16S rRNA 2'-O-ribose C1402 methyltransferase</fullName>
    </alternativeName>
    <alternativeName>
        <fullName evidence="6">rRNA (cytidine-2'-O-)-methyltransferase RsmI</fullName>
    </alternativeName>
</protein>
<dbReference type="GO" id="GO:0070677">
    <property type="term" value="F:rRNA (cytosine-2'-O-)-methyltransferase activity"/>
    <property type="evidence" value="ECO:0007669"/>
    <property type="project" value="UniProtKB-UniRule"/>
</dbReference>